<comment type="caution">
    <text evidence="1">The sequence shown here is derived from an EMBL/GenBank/DDBJ whole genome shotgun (WGS) entry which is preliminary data.</text>
</comment>
<reference evidence="1 2" key="1">
    <citation type="journal article" date="2018" name="Front. Plant Sci.">
        <title>Red Clover (Trifolium pratense) and Zigzag Clover (T. medium) - A Picture of Genomic Similarities and Differences.</title>
        <authorList>
            <person name="Dluhosova J."/>
            <person name="Istvanek J."/>
            <person name="Nedelnik J."/>
            <person name="Repkova J."/>
        </authorList>
    </citation>
    <scope>NUCLEOTIDE SEQUENCE [LARGE SCALE GENOMIC DNA]</scope>
    <source>
        <strain evidence="2">cv. 10/8</strain>
        <tissue evidence="1">Leaf</tissue>
    </source>
</reference>
<sequence>PVEDDVGTGSPSYHCCLLLVEWQGSVSEIVVHGGHPTVVVPDDVYVADLGRFFDTWTRQNFLNYGFIPALLFCARQFGMNVCSRVVSSREVLNFGGIELSDFFAN</sequence>
<dbReference type="AlphaFoldDB" id="A0A392RZ26"/>
<proteinExistence type="predicted"/>
<protein>
    <submittedName>
        <fullName evidence="1">Uncharacterized protein</fullName>
    </submittedName>
</protein>
<keyword evidence="2" id="KW-1185">Reference proteome</keyword>
<name>A0A392RZ26_9FABA</name>
<evidence type="ECO:0000313" key="2">
    <source>
        <dbReference type="Proteomes" id="UP000265520"/>
    </source>
</evidence>
<dbReference type="Proteomes" id="UP000265520">
    <property type="component" value="Unassembled WGS sequence"/>
</dbReference>
<evidence type="ECO:0000313" key="1">
    <source>
        <dbReference type="EMBL" id="MCI41407.1"/>
    </source>
</evidence>
<dbReference type="EMBL" id="LXQA010291997">
    <property type="protein sequence ID" value="MCI41407.1"/>
    <property type="molecule type" value="Genomic_DNA"/>
</dbReference>
<organism evidence="1 2">
    <name type="scientific">Trifolium medium</name>
    <dbReference type="NCBI Taxonomy" id="97028"/>
    <lineage>
        <taxon>Eukaryota</taxon>
        <taxon>Viridiplantae</taxon>
        <taxon>Streptophyta</taxon>
        <taxon>Embryophyta</taxon>
        <taxon>Tracheophyta</taxon>
        <taxon>Spermatophyta</taxon>
        <taxon>Magnoliopsida</taxon>
        <taxon>eudicotyledons</taxon>
        <taxon>Gunneridae</taxon>
        <taxon>Pentapetalae</taxon>
        <taxon>rosids</taxon>
        <taxon>fabids</taxon>
        <taxon>Fabales</taxon>
        <taxon>Fabaceae</taxon>
        <taxon>Papilionoideae</taxon>
        <taxon>50 kb inversion clade</taxon>
        <taxon>NPAAA clade</taxon>
        <taxon>Hologalegina</taxon>
        <taxon>IRL clade</taxon>
        <taxon>Trifolieae</taxon>
        <taxon>Trifolium</taxon>
    </lineage>
</organism>
<accession>A0A392RZ26</accession>
<feature type="non-terminal residue" evidence="1">
    <location>
        <position position="1"/>
    </location>
</feature>